<proteinExistence type="predicted"/>
<feature type="disulfide bond" evidence="6">
    <location>
        <begin position="313"/>
        <end position="323"/>
    </location>
</feature>
<feature type="disulfide bond" evidence="6">
    <location>
        <begin position="393"/>
        <end position="454"/>
    </location>
</feature>
<keyword evidence="2" id="KW-0677">Repeat</keyword>
<keyword evidence="3 6" id="KW-1015">Disulfide bond</keyword>
<feature type="chain" id="PRO_5012869394" description="SRCR domain-containing protein" evidence="7">
    <location>
        <begin position="21"/>
        <end position="513"/>
    </location>
</feature>
<evidence type="ECO:0000259" key="8">
    <source>
        <dbReference type="PROSITE" id="PS50287"/>
    </source>
</evidence>
<reference evidence="9" key="1">
    <citation type="submission" date="2017-05" db="UniProtKB">
        <authorList>
            <consortium name="EnsemblMetazoa"/>
        </authorList>
    </citation>
    <scope>IDENTIFICATION</scope>
</reference>
<evidence type="ECO:0000256" key="5">
    <source>
        <dbReference type="ARBA" id="ARBA00023180"/>
    </source>
</evidence>
<dbReference type="PROSITE" id="PS00420">
    <property type="entry name" value="SRCR_1"/>
    <property type="match status" value="2"/>
</dbReference>
<accession>A0A1X7T781</accession>
<keyword evidence="5" id="KW-0325">Glycoprotein</keyword>
<keyword evidence="4" id="KW-0675">Receptor</keyword>
<evidence type="ECO:0000256" key="1">
    <source>
        <dbReference type="ARBA" id="ARBA00022729"/>
    </source>
</evidence>
<dbReference type="Gene3D" id="3.10.250.10">
    <property type="entry name" value="SRCR-like domain"/>
    <property type="match status" value="5"/>
</dbReference>
<evidence type="ECO:0000256" key="6">
    <source>
        <dbReference type="PROSITE-ProRule" id="PRU00196"/>
    </source>
</evidence>
<dbReference type="PRINTS" id="PR00258">
    <property type="entry name" value="SPERACTRCPTR"/>
</dbReference>
<dbReference type="PANTHER" id="PTHR19331">
    <property type="entry name" value="SCAVENGER RECEPTOR DOMAIN-CONTAINING"/>
    <property type="match status" value="1"/>
</dbReference>
<feature type="domain" description="SRCR" evidence="8">
    <location>
        <begin position="355"/>
        <end position="455"/>
    </location>
</feature>
<dbReference type="GO" id="GO:0016020">
    <property type="term" value="C:membrane"/>
    <property type="evidence" value="ECO:0007669"/>
    <property type="project" value="InterPro"/>
</dbReference>
<dbReference type="OrthoDB" id="534659at2759"/>
<organism evidence="9">
    <name type="scientific">Amphimedon queenslandica</name>
    <name type="common">Sponge</name>
    <dbReference type="NCBI Taxonomy" id="400682"/>
    <lineage>
        <taxon>Eukaryota</taxon>
        <taxon>Metazoa</taxon>
        <taxon>Porifera</taxon>
        <taxon>Demospongiae</taxon>
        <taxon>Heteroscleromorpha</taxon>
        <taxon>Haplosclerida</taxon>
        <taxon>Niphatidae</taxon>
        <taxon>Amphimedon</taxon>
    </lineage>
</organism>
<comment type="caution">
    <text evidence="6">Lacks conserved residue(s) required for the propagation of feature annotation.</text>
</comment>
<feature type="domain" description="SRCR" evidence="8">
    <location>
        <begin position="465"/>
        <end position="513"/>
    </location>
</feature>
<feature type="disulfide bond" evidence="6">
    <location>
        <begin position="426"/>
        <end position="436"/>
    </location>
</feature>
<evidence type="ECO:0000256" key="2">
    <source>
        <dbReference type="ARBA" id="ARBA00022737"/>
    </source>
</evidence>
<evidence type="ECO:0000313" key="9">
    <source>
        <dbReference type="EnsemblMetazoa" id="Aqu2.1.10401_001"/>
    </source>
</evidence>
<dbReference type="SUPFAM" id="SSF56487">
    <property type="entry name" value="SRCR-like"/>
    <property type="match status" value="5"/>
</dbReference>
<dbReference type="Pfam" id="PF00530">
    <property type="entry name" value="SRCR"/>
    <property type="match status" value="3"/>
</dbReference>
<sequence>MDIKLAIVVILTLFYSGGYCNDNCQHGTLRLVNGGATYRGRLEICINSVWGSVCDDAFDTNEARVACRQLGYEVDGGQSVTYYSNAYYGQSTGPIWLNRLYCNGAENSLLDCNKAVDIGSTFGCSHSEDVSIRCPANSCSTGSVRLTDGLIPTEGTVEVCNDGAWTSICDSDAQSVYYSNSFGYGHGIPTLYNWRCIGNESSLNHCLKSTSSCYYSYRSVYRISGVRCKGSIVPGNCSTGSMRLVGPNGPNKVEGRVEYCSNGVWGTVSRYGFDVRDAHVVCRRLGHQTPRALIFWNAYGQGSGPVVFRNLGCTGNEDRLEHCTYSTSPYYASHTTDVGVKCSERVLTDCINGSVRLVNGTTPDEGRVEVCINGEWGTACSQYWDKSETKVVCKQLGYSQAAEGSVFRYSEFGYGDYQQILWNIQCTGSETNLASCNNYHNSNCYYGYTVGIKCYNTTNCTHGEINLYGGQSDAEGDLQICYNGMWVFVCDTFFWWWIPPNVVCRQLGYQDNN</sequence>
<evidence type="ECO:0000256" key="4">
    <source>
        <dbReference type="ARBA" id="ARBA00023170"/>
    </source>
</evidence>
<dbReference type="FunFam" id="3.10.250.10:FF:000001">
    <property type="entry name" value="Lysyl oxidase 4 isoform X1"/>
    <property type="match status" value="2"/>
</dbReference>
<dbReference type="PROSITE" id="PS50287">
    <property type="entry name" value="SRCR_2"/>
    <property type="match status" value="5"/>
</dbReference>
<feature type="disulfide bond" evidence="6">
    <location>
        <begin position="380"/>
        <end position="444"/>
    </location>
</feature>
<dbReference type="FunFam" id="3.10.250.10:FF:000007">
    <property type="entry name" value="Soluble scavenger receptor cysteine-rich domain-containing protein SSC5D"/>
    <property type="match status" value="1"/>
</dbReference>
<dbReference type="AlphaFoldDB" id="A0A1X7T781"/>
<feature type="signal peptide" evidence="7">
    <location>
        <begin position="1"/>
        <end position="20"/>
    </location>
</feature>
<keyword evidence="1 7" id="KW-0732">Signal</keyword>
<evidence type="ECO:0000256" key="3">
    <source>
        <dbReference type="ARBA" id="ARBA00023157"/>
    </source>
</evidence>
<dbReference type="InParanoid" id="A0A1X7T781"/>
<feature type="disulfide bond" evidence="6">
    <location>
        <begin position="196"/>
        <end position="206"/>
    </location>
</feature>
<dbReference type="InterPro" id="IPR036772">
    <property type="entry name" value="SRCR-like_dom_sf"/>
</dbReference>
<protein>
    <recommendedName>
        <fullName evidence="8">SRCR domain-containing protein</fullName>
    </recommendedName>
</protein>
<feature type="disulfide bond" evidence="6">
    <location>
        <begin position="102"/>
        <end position="112"/>
    </location>
</feature>
<dbReference type="EnsemblMetazoa" id="Aqu2.1.10401_001">
    <property type="protein sequence ID" value="Aqu2.1.10401_001"/>
    <property type="gene ID" value="Aqu2.1.10401"/>
</dbReference>
<evidence type="ECO:0000256" key="7">
    <source>
        <dbReference type="SAM" id="SignalP"/>
    </source>
</evidence>
<dbReference type="SMART" id="SM00202">
    <property type="entry name" value="SR"/>
    <property type="match status" value="4"/>
</dbReference>
<dbReference type="InterPro" id="IPR001190">
    <property type="entry name" value="SRCR"/>
</dbReference>
<feature type="domain" description="SRCR" evidence="8">
    <location>
        <begin position="144"/>
        <end position="229"/>
    </location>
</feature>
<feature type="domain" description="SRCR" evidence="8">
    <location>
        <begin position="29"/>
        <end position="135"/>
    </location>
</feature>
<name>A0A1X7T781_AMPQE</name>
<feature type="domain" description="SRCR" evidence="8">
    <location>
        <begin position="242"/>
        <end position="343"/>
    </location>
</feature>
<dbReference type="PANTHER" id="PTHR19331:SF487">
    <property type="entry name" value="SOLUBLE SCAVENGER RECEPTOR CYSTEINE-RICH DOMAIN-CONTAINING PROTEIN SSC5D"/>
    <property type="match status" value="1"/>
</dbReference>